<dbReference type="EMBL" id="BARU01048798">
    <property type="protein sequence ID" value="GAH99260.1"/>
    <property type="molecule type" value="Genomic_DNA"/>
</dbReference>
<evidence type="ECO:0000256" key="1">
    <source>
        <dbReference type="SAM" id="MobiDB-lite"/>
    </source>
</evidence>
<proteinExistence type="predicted"/>
<dbReference type="AlphaFoldDB" id="X1L038"/>
<comment type="caution">
    <text evidence="2">The sequence shown here is derived from an EMBL/GenBank/DDBJ whole genome shotgun (WGS) entry which is preliminary data.</text>
</comment>
<protein>
    <submittedName>
        <fullName evidence="2">Uncharacterized protein</fullName>
    </submittedName>
</protein>
<organism evidence="2">
    <name type="scientific">marine sediment metagenome</name>
    <dbReference type="NCBI Taxonomy" id="412755"/>
    <lineage>
        <taxon>unclassified sequences</taxon>
        <taxon>metagenomes</taxon>
        <taxon>ecological metagenomes</taxon>
    </lineage>
</organism>
<feature type="region of interest" description="Disordered" evidence="1">
    <location>
        <begin position="1"/>
        <end position="27"/>
    </location>
</feature>
<gene>
    <name evidence="2" type="ORF">S03H2_72299</name>
</gene>
<name>X1L038_9ZZZZ</name>
<feature type="non-terminal residue" evidence="2">
    <location>
        <position position="1"/>
    </location>
</feature>
<reference evidence="2" key="1">
    <citation type="journal article" date="2014" name="Front. Microbiol.">
        <title>High frequency of phylogenetically diverse reductive dehalogenase-homologous genes in deep subseafloor sedimentary metagenomes.</title>
        <authorList>
            <person name="Kawai M."/>
            <person name="Futagami T."/>
            <person name="Toyoda A."/>
            <person name="Takaki Y."/>
            <person name="Nishi S."/>
            <person name="Hori S."/>
            <person name="Arai W."/>
            <person name="Tsubouchi T."/>
            <person name="Morono Y."/>
            <person name="Uchiyama I."/>
            <person name="Ito T."/>
            <person name="Fujiyama A."/>
            <person name="Inagaki F."/>
            <person name="Takami H."/>
        </authorList>
    </citation>
    <scope>NUCLEOTIDE SEQUENCE</scope>
    <source>
        <strain evidence="2">Expedition CK06-06</strain>
    </source>
</reference>
<accession>X1L038</accession>
<sequence length="63" mass="6831">QKADGSEAPSWNVEDGTADSLPAGTNGRFNVKTYTLSSSDFDLNDFIRLRIYNNDGASEPSAF</sequence>
<evidence type="ECO:0000313" key="2">
    <source>
        <dbReference type="EMBL" id="GAH99260.1"/>
    </source>
</evidence>